<dbReference type="InterPro" id="IPR004842">
    <property type="entry name" value="SLC12A_fam"/>
</dbReference>
<dbReference type="GO" id="GO:0016020">
    <property type="term" value="C:membrane"/>
    <property type="evidence" value="ECO:0007669"/>
    <property type="project" value="UniProtKB-SubCell"/>
</dbReference>
<keyword evidence="4 5" id="KW-0472">Membrane</keyword>
<keyword evidence="3 5" id="KW-1133">Transmembrane helix</keyword>
<evidence type="ECO:0000256" key="5">
    <source>
        <dbReference type="SAM" id="Phobius"/>
    </source>
</evidence>
<comment type="subcellular location">
    <subcellularLocation>
        <location evidence="1">Membrane</location>
        <topology evidence="1">Multi-pass membrane protein</topology>
    </subcellularLocation>
</comment>
<dbReference type="AlphaFoldDB" id="A0A1C0ABD8"/>
<feature type="transmembrane region" description="Helical" evidence="5">
    <location>
        <begin position="169"/>
        <end position="185"/>
    </location>
</feature>
<feature type="transmembrane region" description="Helical" evidence="5">
    <location>
        <begin position="51"/>
        <end position="70"/>
    </location>
</feature>
<feature type="transmembrane region" description="Helical" evidence="5">
    <location>
        <begin position="125"/>
        <end position="149"/>
    </location>
</feature>
<dbReference type="Pfam" id="PF00324">
    <property type="entry name" value="AA_permease"/>
    <property type="match status" value="1"/>
</dbReference>
<proteinExistence type="predicted"/>
<evidence type="ECO:0000256" key="4">
    <source>
        <dbReference type="ARBA" id="ARBA00023136"/>
    </source>
</evidence>
<sequence length="186" mass="20351">MAVAMYIFGFRSGWQWLFPNHPAIFIDLITFFVLYTIAFINANFAFKIQHLILVIIGISLLSVGIAAVTGSMEFDIQWMGKFPGSPENDFSGIGLWTVFVVFFPASTGIMAGANMSGELKNPRKNIPLGIMSAISVSVAIYLALAYWLAHSASVSELTKNYTVMIDKSAWGPAVLIGILGATFHLY</sequence>
<comment type="caution">
    <text evidence="7">The sequence shown here is derived from an EMBL/GenBank/DDBJ whole genome shotgun (WGS) entry which is preliminary data.</text>
</comment>
<feature type="domain" description="Amino acid permease/ SLC12A" evidence="6">
    <location>
        <begin position="15"/>
        <end position="183"/>
    </location>
</feature>
<dbReference type="GO" id="GO:0015377">
    <property type="term" value="F:chloride:monoatomic cation symporter activity"/>
    <property type="evidence" value="ECO:0007669"/>
    <property type="project" value="InterPro"/>
</dbReference>
<evidence type="ECO:0000256" key="3">
    <source>
        <dbReference type="ARBA" id="ARBA00022989"/>
    </source>
</evidence>
<dbReference type="InterPro" id="IPR004841">
    <property type="entry name" value="AA-permease/SLC12A_dom"/>
</dbReference>
<feature type="transmembrane region" description="Helical" evidence="5">
    <location>
        <begin position="23"/>
        <end position="44"/>
    </location>
</feature>
<dbReference type="Proteomes" id="UP000093514">
    <property type="component" value="Unassembled WGS sequence"/>
</dbReference>
<dbReference type="Gene3D" id="1.20.1740.10">
    <property type="entry name" value="Amino acid/polyamine transporter I"/>
    <property type="match status" value="1"/>
</dbReference>
<name>A0A1C0ABD8_9FIRM</name>
<keyword evidence="8" id="KW-1185">Reference proteome</keyword>
<keyword evidence="2 5" id="KW-0812">Transmembrane</keyword>
<feature type="transmembrane region" description="Helical" evidence="5">
    <location>
        <begin position="90"/>
        <end position="113"/>
    </location>
</feature>
<evidence type="ECO:0000313" key="7">
    <source>
        <dbReference type="EMBL" id="OCL27693.1"/>
    </source>
</evidence>
<reference evidence="8" key="1">
    <citation type="submission" date="2016-07" db="EMBL/GenBank/DDBJ databases">
        <authorList>
            <person name="Florea S."/>
            <person name="Webb J.S."/>
            <person name="Jaromczyk J."/>
            <person name="Schardl C.L."/>
        </authorList>
    </citation>
    <scope>NUCLEOTIDE SEQUENCE [LARGE SCALE GENOMIC DNA]</scope>
    <source>
        <strain evidence="8">Z6</strain>
    </source>
</reference>
<evidence type="ECO:0000256" key="1">
    <source>
        <dbReference type="ARBA" id="ARBA00004141"/>
    </source>
</evidence>
<dbReference type="PANTHER" id="PTHR11827:SF72">
    <property type="entry name" value="GH08340P"/>
    <property type="match status" value="1"/>
</dbReference>
<organism evidence="7 8">
    <name type="scientific">Orenia metallireducens</name>
    <dbReference type="NCBI Taxonomy" id="1413210"/>
    <lineage>
        <taxon>Bacteria</taxon>
        <taxon>Bacillati</taxon>
        <taxon>Bacillota</taxon>
        <taxon>Clostridia</taxon>
        <taxon>Halanaerobiales</taxon>
        <taxon>Halobacteroidaceae</taxon>
        <taxon>Orenia</taxon>
    </lineage>
</organism>
<dbReference type="PANTHER" id="PTHR11827">
    <property type="entry name" value="SOLUTE CARRIER FAMILY 12, CATION COTRANSPORTERS"/>
    <property type="match status" value="1"/>
</dbReference>
<evidence type="ECO:0000313" key="8">
    <source>
        <dbReference type="Proteomes" id="UP000093514"/>
    </source>
</evidence>
<reference evidence="7 8" key="2">
    <citation type="submission" date="2016-08" db="EMBL/GenBank/DDBJ databases">
        <title>Orenia metallireducens sp. nov. strain Z6, a Novel Metal-reducing Firmicute from the Deep Subsurface.</title>
        <authorList>
            <person name="Maxim B.I."/>
            <person name="Kenneth K."/>
            <person name="Flynn T.M."/>
            <person name="Oloughlin E.J."/>
            <person name="Locke R.A."/>
            <person name="Weber J.R."/>
            <person name="Egan S.M."/>
            <person name="Mackie R.I."/>
            <person name="Cann I.K."/>
        </authorList>
    </citation>
    <scope>NUCLEOTIDE SEQUENCE [LARGE SCALE GENOMIC DNA]</scope>
    <source>
        <strain evidence="7 8">Z6</strain>
    </source>
</reference>
<evidence type="ECO:0000256" key="2">
    <source>
        <dbReference type="ARBA" id="ARBA00022692"/>
    </source>
</evidence>
<evidence type="ECO:0000259" key="6">
    <source>
        <dbReference type="Pfam" id="PF00324"/>
    </source>
</evidence>
<gene>
    <name evidence="7" type="ORF">U472_03835</name>
</gene>
<accession>A0A1C0ABD8</accession>
<protein>
    <recommendedName>
        <fullName evidence="6">Amino acid permease/ SLC12A domain-containing protein</fullName>
    </recommendedName>
</protein>
<dbReference type="EMBL" id="LWDV01000007">
    <property type="protein sequence ID" value="OCL27693.1"/>
    <property type="molecule type" value="Genomic_DNA"/>
</dbReference>